<evidence type="ECO:0000256" key="3">
    <source>
        <dbReference type="ARBA" id="ARBA00023125"/>
    </source>
</evidence>
<evidence type="ECO:0000256" key="2">
    <source>
        <dbReference type="ARBA" id="ARBA00023015"/>
    </source>
</evidence>
<evidence type="ECO:0000256" key="5">
    <source>
        <dbReference type="ARBA" id="ARBA00023242"/>
    </source>
</evidence>
<dbReference type="SMART" id="SM01019">
    <property type="entry name" value="B3"/>
    <property type="match status" value="3"/>
</dbReference>
<reference evidence="8" key="1">
    <citation type="journal article" date="2012" name="Nat. Biotechnol.">
        <title>Draft genome sequence of pigeonpea (Cajanus cajan), an orphan legume crop of resource-poor farmers.</title>
        <authorList>
            <person name="Varshney R.K."/>
            <person name="Chen W."/>
            <person name="Li Y."/>
            <person name="Bharti A.K."/>
            <person name="Saxena R.K."/>
            <person name="Schlueter J.A."/>
            <person name="Donoghue M.T."/>
            <person name="Azam S."/>
            <person name="Fan G."/>
            <person name="Whaley A.M."/>
            <person name="Farmer A.D."/>
            <person name="Sheridan J."/>
            <person name="Iwata A."/>
            <person name="Tuteja R."/>
            <person name="Penmetsa R.V."/>
            <person name="Wu W."/>
            <person name="Upadhyaya H.D."/>
            <person name="Yang S.P."/>
            <person name="Shah T."/>
            <person name="Saxena K.B."/>
            <person name="Michael T."/>
            <person name="McCombie W.R."/>
            <person name="Yang B."/>
            <person name="Zhang G."/>
            <person name="Yang H."/>
            <person name="Wang J."/>
            <person name="Spillane C."/>
            <person name="Cook D.R."/>
            <person name="May G.D."/>
            <person name="Xu X."/>
            <person name="Jackson S.A."/>
        </authorList>
    </citation>
    <scope>NUCLEOTIDE SEQUENCE [LARGE SCALE GENOMIC DNA]</scope>
</reference>
<proteinExistence type="predicted"/>
<feature type="region of interest" description="Disordered" evidence="6">
    <location>
        <begin position="120"/>
        <end position="143"/>
    </location>
</feature>
<sequence>MATQPQVKPIHFFRIITLQNLHQGKLMFPEKFVEKYGEGLSTNTLFLSTPNGAEWKLNLEKCDGKIWFQKGWKEFAEYHSLAHGHLLVFRCQRTSHFQLRIFDWSALEIEYPSKRIECETGSNNQGNTSTNVGKFEYHRPGQKRKDNSSLEFVQRYQLRSRNCLKVEKTEILPKEILHHTGTKCKEKSKATANQVSALDRASSFKPCNPFFLVVMHPYNVGSRCLLGLPCEFCRSYIDLHDQQRHINLQELNGRVWPSRYLITKNNRNTKPRYRLKSGWKAFVKHNNLKVGDVCTFELICRTKLTLLVHIFRETDSSNCSTPQGRIDFYFSIQNNSLYLKVGLIFNFAEKSKATTNQVTALDRANSFKPCNPFFLAVIHPSYLGSSAGHLGLPCEFCRSYIDLHDQQRHINLQELNGRVWPSRYLITKNNRNTKPRYRLKSGWKAFVKHNNLKVGDVCTFELICRTKLTLLVHIFRETDSSNCSTPQGRAGIPRQSRDGFGYYLRVRVYLPSLQLAFTKYTSQRS</sequence>
<evidence type="ECO:0000259" key="7">
    <source>
        <dbReference type="PROSITE" id="PS50863"/>
    </source>
</evidence>
<keyword evidence="3" id="KW-0238">DNA-binding</keyword>
<dbReference type="CDD" id="cd10017">
    <property type="entry name" value="B3_DNA"/>
    <property type="match status" value="3"/>
</dbReference>
<evidence type="ECO:0000256" key="6">
    <source>
        <dbReference type="SAM" id="MobiDB-lite"/>
    </source>
</evidence>
<evidence type="ECO:0000256" key="4">
    <source>
        <dbReference type="ARBA" id="ARBA00023163"/>
    </source>
</evidence>
<dbReference type="OMA" id="SKEYVME"/>
<dbReference type="Gramene" id="C.cajan_44597.t">
    <property type="protein sequence ID" value="C.cajan_44597.t"/>
    <property type="gene ID" value="C.cajan_44597"/>
</dbReference>
<dbReference type="GO" id="GO:0005634">
    <property type="term" value="C:nucleus"/>
    <property type="evidence" value="ECO:0007669"/>
    <property type="project" value="UniProtKB-SubCell"/>
</dbReference>
<dbReference type="AlphaFoldDB" id="A0A151QXI3"/>
<feature type="domain" description="TF-B3" evidence="7">
    <location>
        <begin position="11"/>
        <end position="105"/>
    </location>
</feature>
<protein>
    <submittedName>
        <fullName evidence="8">B3 domain-containing transcription factor VRN1</fullName>
    </submittedName>
</protein>
<evidence type="ECO:0000313" key="9">
    <source>
        <dbReference type="Proteomes" id="UP000075243"/>
    </source>
</evidence>
<organism evidence="8 9">
    <name type="scientific">Cajanus cajan</name>
    <name type="common">Pigeon pea</name>
    <name type="synonym">Cajanus indicus</name>
    <dbReference type="NCBI Taxonomy" id="3821"/>
    <lineage>
        <taxon>Eukaryota</taxon>
        <taxon>Viridiplantae</taxon>
        <taxon>Streptophyta</taxon>
        <taxon>Embryophyta</taxon>
        <taxon>Tracheophyta</taxon>
        <taxon>Spermatophyta</taxon>
        <taxon>Magnoliopsida</taxon>
        <taxon>eudicotyledons</taxon>
        <taxon>Gunneridae</taxon>
        <taxon>Pentapetalae</taxon>
        <taxon>rosids</taxon>
        <taxon>fabids</taxon>
        <taxon>Fabales</taxon>
        <taxon>Fabaceae</taxon>
        <taxon>Papilionoideae</taxon>
        <taxon>50 kb inversion clade</taxon>
        <taxon>NPAAA clade</taxon>
        <taxon>indigoferoid/millettioid clade</taxon>
        <taxon>Phaseoleae</taxon>
        <taxon>Cajanus</taxon>
    </lineage>
</organism>
<dbReference type="EMBL" id="KQ484466">
    <property type="protein sequence ID" value="KYP34986.1"/>
    <property type="molecule type" value="Genomic_DNA"/>
</dbReference>
<dbReference type="Gene3D" id="2.40.330.10">
    <property type="entry name" value="DNA-binding pseudobarrel domain"/>
    <property type="match status" value="3"/>
</dbReference>
<dbReference type="InterPro" id="IPR044837">
    <property type="entry name" value="REM16-like"/>
</dbReference>
<evidence type="ECO:0000256" key="1">
    <source>
        <dbReference type="ARBA" id="ARBA00004123"/>
    </source>
</evidence>
<name>A0A151QXI3_CAJCA</name>
<dbReference type="InterPro" id="IPR003340">
    <property type="entry name" value="B3_DNA-bd"/>
</dbReference>
<dbReference type="PANTHER" id="PTHR31391:SF64">
    <property type="entry name" value="B3 DOMAIN-CONTAINING PROTEIN OS06G0112300"/>
    <property type="match status" value="1"/>
</dbReference>
<feature type="domain" description="TF-B3" evidence="7">
    <location>
        <begin position="375"/>
        <end position="478"/>
    </location>
</feature>
<dbReference type="GO" id="GO:0003677">
    <property type="term" value="F:DNA binding"/>
    <property type="evidence" value="ECO:0007669"/>
    <property type="project" value="UniProtKB-KW"/>
</dbReference>
<dbReference type="PANTHER" id="PTHR31391">
    <property type="entry name" value="B3 DOMAIN-CONTAINING PROTEIN OS11G0197600-RELATED"/>
    <property type="match status" value="1"/>
</dbReference>
<dbReference type="Proteomes" id="UP000075243">
    <property type="component" value="Unassembled WGS sequence"/>
</dbReference>
<keyword evidence="5" id="KW-0539">Nucleus</keyword>
<dbReference type="InterPro" id="IPR015300">
    <property type="entry name" value="DNA-bd_pseudobarrel_sf"/>
</dbReference>
<feature type="domain" description="TF-B3" evidence="7">
    <location>
        <begin position="211"/>
        <end position="314"/>
    </location>
</feature>
<comment type="subcellular location">
    <subcellularLocation>
        <location evidence="1">Nucleus</location>
    </subcellularLocation>
</comment>
<keyword evidence="2" id="KW-0805">Transcription regulation</keyword>
<keyword evidence="9" id="KW-1185">Reference proteome</keyword>
<dbReference type="Pfam" id="PF02362">
    <property type="entry name" value="B3"/>
    <property type="match status" value="3"/>
</dbReference>
<keyword evidence="4" id="KW-0804">Transcription</keyword>
<dbReference type="SUPFAM" id="SSF101936">
    <property type="entry name" value="DNA-binding pseudobarrel domain"/>
    <property type="match status" value="3"/>
</dbReference>
<evidence type="ECO:0000313" key="8">
    <source>
        <dbReference type="EMBL" id="KYP34986.1"/>
    </source>
</evidence>
<gene>
    <name evidence="8" type="ORF">KK1_044002</name>
</gene>
<feature type="compositionally biased region" description="Low complexity" evidence="6">
    <location>
        <begin position="120"/>
        <end position="131"/>
    </location>
</feature>
<dbReference type="STRING" id="3821.A0A151QXI3"/>
<accession>A0A151QXI3</accession>
<dbReference type="PROSITE" id="PS50863">
    <property type="entry name" value="B3"/>
    <property type="match status" value="3"/>
</dbReference>